<name>A0AC34PUE6_9BILA</name>
<reference evidence="2" key="1">
    <citation type="submission" date="2022-11" db="UniProtKB">
        <authorList>
            <consortium name="WormBaseParasite"/>
        </authorList>
    </citation>
    <scope>IDENTIFICATION</scope>
</reference>
<organism evidence="1 2">
    <name type="scientific">Panagrolaimus sp. JU765</name>
    <dbReference type="NCBI Taxonomy" id="591449"/>
    <lineage>
        <taxon>Eukaryota</taxon>
        <taxon>Metazoa</taxon>
        <taxon>Ecdysozoa</taxon>
        <taxon>Nematoda</taxon>
        <taxon>Chromadorea</taxon>
        <taxon>Rhabditida</taxon>
        <taxon>Tylenchina</taxon>
        <taxon>Panagrolaimomorpha</taxon>
        <taxon>Panagrolaimoidea</taxon>
        <taxon>Panagrolaimidae</taxon>
        <taxon>Panagrolaimus</taxon>
    </lineage>
</organism>
<evidence type="ECO:0000313" key="1">
    <source>
        <dbReference type="Proteomes" id="UP000887576"/>
    </source>
</evidence>
<dbReference type="Proteomes" id="UP000887576">
    <property type="component" value="Unplaced"/>
</dbReference>
<dbReference type="WBParaSite" id="JU765_v2.g10075.t1">
    <property type="protein sequence ID" value="JU765_v2.g10075.t1"/>
    <property type="gene ID" value="JU765_v2.g10075"/>
</dbReference>
<protein>
    <submittedName>
        <fullName evidence="2">Superoxide dismutase copper/zinc binding domain-containing protein</fullName>
    </submittedName>
</protein>
<proteinExistence type="predicted"/>
<accession>A0AC34PUE6</accession>
<sequence>MISAAYCLFLFSLTNFLYLENVYAFESDAVHAGGGVGFQKHLTILRAIARLQSPDGQVTGVVEFQQAFNAGAPTHINGTFKGLPEEDEFGLKIFEYGNMTNGCFSMGREFNPDGLKKRVDAQNPNHWTGTLGNVKNGRYEQHHNHKVSLFGRNNIIGRGIILFENRDDGGEFSIRESQLTGNVGRPVACGIIGNLMGHF</sequence>
<evidence type="ECO:0000313" key="2">
    <source>
        <dbReference type="WBParaSite" id="JU765_v2.g10075.t1"/>
    </source>
</evidence>